<evidence type="ECO:0000256" key="6">
    <source>
        <dbReference type="ARBA" id="ARBA00022692"/>
    </source>
</evidence>
<keyword evidence="9" id="KW-0472">Membrane</keyword>
<organism evidence="12 13">
    <name type="scientific">Hypsibius exemplaris</name>
    <name type="common">Freshwater tardigrade</name>
    <dbReference type="NCBI Taxonomy" id="2072580"/>
    <lineage>
        <taxon>Eukaryota</taxon>
        <taxon>Metazoa</taxon>
        <taxon>Ecdysozoa</taxon>
        <taxon>Tardigrada</taxon>
        <taxon>Eutardigrada</taxon>
        <taxon>Parachela</taxon>
        <taxon>Hypsibioidea</taxon>
        <taxon>Hypsibiidae</taxon>
        <taxon>Hypsibius</taxon>
    </lineage>
</organism>
<evidence type="ECO:0000256" key="1">
    <source>
        <dbReference type="ARBA" id="ARBA00004540"/>
    </source>
</evidence>
<comment type="caution">
    <text evidence="12">The sequence shown here is derived from an EMBL/GenBank/DDBJ whole genome shotgun (WGS) entry which is preliminary data.</text>
</comment>
<comment type="similarity">
    <text evidence="4 11">Belongs to the ERG2 family.</text>
</comment>
<evidence type="ECO:0000256" key="3">
    <source>
        <dbReference type="ARBA" id="ARBA00004649"/>
    </source>
</evidence>
<evidence type="ECO:0000256" key="7">
    <source>
        <dbReference type="ARBA" id="ARBA00022824"/>
    </source>
</evidence>
<gene>
    <name evidence="12" type="ORF">BV898_03695</name>
</gene>
<dbReference type="GO" id="GO:0005789">
    <property type="term" value="C:endoplasmic reticulum membrane"/>
    <property type="evidence" value="ECO:0007669"/>
    <property type="project" value="UniProtKB-SubCell"/>
</dbReference>
<keyword evidence="13" id="KW-1185">Reference proteome</keyword>
<dbReference type="Pfam" id="PF04622">
    <property type="entry name" value="ERG2_Sigma1R"/>
    <property type="match status" value="1"/>
</dbReference>
<dbReference type="PANTHER" id="PTHR10868">
    <property type="entry name" value="SIGMA 1-TYPE OPIOID RECEPTOR-RELATED"/>
    <property type="match status" value="1"/>
</dbReference>
<dbReference type="Proteomes" id="UP000192578">
    <property type="component" value="Unassembled WGS sequence"/>
</dbReference>
<keyword evidence="7" id="KW-0256">Endoplasmic reticulum</keyword>
<dbReference type="OrthoDB" id="347124at2759"/>
<evidence type="ECO:0000313" key="13">
    <source>
        <dbReference type="Proteomes" id="UP000192578"/>
    </source>
</evidence>
<dbReference type="EMBL" id="MTYJ01000017">
    <property type="protein sequence ID" value="OQV22521.1"/>
    <property type="molecule type" value="Genomic_DNA"/>
</dbReference>
<dbReference type="AlphaFoldDB" id="A0A1W0X5A7"/>
<evidence type="ECO:0000256" key="10">
    <source>
        <dbReference type="ARBA" id="ARBA00033467"/>
    </source>
</evidence>
<keyword evidence="12" id="KW-0675">Receptor</keyword>
<keyword evidence="8" id="KW-1133">Transmembrane helix</keyword>
<evidence type="ECO:0000256" key="2">
    <source>
        <dbReference type="ARBA" id="ARBA00004586"/>
    </source>
</evidence>
<evidence type="ECO:0000256" key="5">
    <source>
        <dbReference type="ARBA" id="ARBA00020208"/>
    </source>
</evidence>
<reference evidence="13" key="1">
    <citation type="submission" date="2017-01" db="EMBL/GenBank/DDBJ databases">
        <title>Comparative genomics of anhydrobiosis in the tardigrade Hypsibius dujardini.</title>
        <authorList>
            <person name="Yoshida Y."/>
            <person name="Koutsovoulos G."/>
            <person name="Laetsch D."/>
            <person name="Stevens L."/>
            <person name="Kumar S."/>
            <person name="Horikawa D."/>
            <person name="Ishino K."/>
            <person name="Komine S."/>
            <person name="Tomita M."/>
            <person name="Blaxter M."/>
            <person name="Arakawa K."/>
        </authorList>
    </citation>
    <scope>NUCLEOTIDE SEQUENCE [LARGE SCALE GENOMIC DNA]</scope>
    <source>
        <strain evidence="13">Z151</strain>
    </source>
</reference>
<name>A0A1W0X5A7_HYPEX</name>
<sequence>MAGWMKTSLFWLTVIIAATYGISYWLDNKSFIFTHGDLEDLAMKFKGTTIQKSFKTLVRDLKHRYGPHILDADKSSFFFVNAGGWMGQVCPLHVSLTEYVLVFNTVQESRGHSGRYWLNITDFVIDGWMEQWKEQTFRVENFTAGVTVFHPWLTSAGVHFGAGSWFLEYGRGFVPSSMFFASADAFFSTHDFISWFAMIKAFGLGLAQEAFLSAEEFIAHVFDS</sequence>
<keyword evidence="6" id="KW-0812">Transmembrane</keyword>
<dbReference type="PANTHER" id="PTHR10868:SF1">
    <property type="entry name" value="SIGMA NON-OPIOID INTRACELLULAR RECEPTOR 1"/>
    <property type="match status" value="1"/>
</dbReference>
<evidence type="ECO:0000313" key="12">
    <source>
        <dbReference type="EMBL" id="OQV22521.1"/>
    </source>
</evidence>
<dbReference type="GO" id="GO:0005637">
    <property type="term" value="C:nuclear inner membrane"/>
    <property type="evidence" value="ECO:0007669"/>
    <property type="project" value="UniProtKB-SubCell"/>
</dbReference>
<evidence type="ECO:0000256" key="8">
    <source>
        <dbReference type="ARBA" id="ARBA00022989"/>
    </source>
</evidence>
<evidence type="ECO:0000256" key="9">
    <source>
        <dbReference type="ARBA" id="ARBA00023136"/>
    </source>
</evidence>
<protein>
    <recommendedName>
        <fullName evidence="5">Sigma non-opioid intracellular receptor 1</fullName>
    </recommendedName>
    <alternativeName>
        <fullName evidence="10">Sigma 1-type opioid receptor</fullName>
    </alternativeName>
</protein>
<evidence type="ECO:0000256" key="4">
    <source>
        <dbReference type="ARBA" id="ARBA00007141"/>
    </source>
</evidence>
<accession>A0A1W0X5A7</accession>
<evidence type="ECO:0000256" key="11">
    <source>
        <dbReference type="RuleBase" id="RU368083"/>
    </source>
</evidence>
<dbReference type="InterPro" id="IPR006716">
    <property type="entry name" value="ERG2_sigma1_rcpt-like"/>
</dbReference>
<comment type="subcellular location">
    <subcellularLocation>
        <location evidence="2">Endoplasmic reticulum membrane</location>
    </subcellularLocation>
    <subcellularLocation>
        <location evidence="1">Nucleus inner membrane</location>
    </subcellularLocation>
    <subcellularLocation>
        <location evidence="3">Nucleus outer membrane</location>
    </subcellularLocation>
</comment>
<dbReference type="GO" id="GO:0005640">
    <property type="term" value="C:nuclear outer membrane"/>
    <property type="evidence" value="ECO:0007669"/>
    <property type="project" value="UniProtKB-SubCell"/>
</dbReference>
<proteinExistence type="inferred from homology"/>